<dbReference type="GO" id="GO:0007608">
    <property type="term" value="P:sensory perception of smell"/>
    <property type="evidence" value="ECO:0007669"/>
    <property type="project" value="TreeGrafter"/>
</dbReference>
<dbReference type="PANTHER" id="PTHR21364:SF1">
    <property type="entry name" value="GENERAL ODORANT-BINDING PROTEIN LUSH"/>
    <property type="match status" value="1"/>
</dbReference>
<organism evidence="5">
    <name type="scientific">Ostrinia furnacalis</name>
    <name type="common">Asian corn borer</name>
    <dbReference type="NCBI Taxonomy" id="93504"/>
    <lineage>
        <taxon>Eukaryota</taxon>
        <taxon>Metazoa</taxon>
        <taxon>Ecdysozoa</taxon>
        <taxon>Arthropoda</taxon>
        <taxon>Hexapoda</taxon>
        <taxon>Insecta</taxon>
        <taxon>Pterygota</taxon>
        <taxon>Neoptera</taxon>
        <taxon>Endopterygota</taxon>
        <taxon>Lepidoptera</taxon>
        <taxon>Glossata</taxon>
        <taxon>Ditrysia</taxon>
        <taxon>Pyraloidea</taxon>
        <taxon>Crambidae</taxon>
        <taxon>Pyraustinae</taxon>
        <taxon>Ostrinia</taxon>
    </lineage>
</organism>
<dbReference type="PANTHER" id="PTHR21364">
    <property type="entry name" value="GENERAL ODORANT-BINDING PROTEIN 19A"/>
    <property type="match status" value="1"/>
</dbReference>
<reference evidence="5" key="1">
    <citation type="submission" date="2015-02" db="EMBL/GenBank/DDBJ databases">
        <title>Identification of odorant binding proteins and chemosensory proteins in the Asian corn borer, Ostrinia furnacalis.</title>
        <authorList>
            <person name="Yang B."/>
            <person name="Ozaki K."/>
            <person name="Ishikawa Y."/>
            <person name="Matsuo T."/>
        </authorList>
    </citation>
    <scope>NUCLEOTIDE SEQUENCE</scope>
    <source>
        <tissue evidence="5">Antennal</tissue>
    </source>
</reference>
<dbReference type="SUPFAM" id="SSF47565">
    <property type="entry name" value="Insect pheromone/odorant-binding proteins"/>
    <property type="match status" value="1"/>
</dbReference>
<dbReference type="InterPro" id="IPR036728">
    <property type="entry name" value="PBP_GOBP_sf"/>
</dbReference>
<evidence type="ECO:0000256" key="1">
    <source>
        <dbReference type="ARBA" id="ARBA00004613"/>
    </source>
</evidence>
<evidence type="ECO:0000256" key="4">
    <source>
        <dbReference type="SAM" id="SignalP"/>
    </source>
</evidence>
<comment type="similarity">
    <text evidence="2">Belongs to the PBP/GOBP family.</text>
</comment>
<keyword evidence="4" id="KW-0732">Signal</keyword>
<dbReference type="InterPro" id="IPR006170">
    <property type="entry name" value="PBP/GOBP"/>
</dbReference>
<dbReference type="CDD" id="cd23992">
    <property type="entry name" value="PBP_GOBP"/>
    <property type="match status" value="1"/>
</dbReference>
<dbReference type="Gene3D" id="1.10.238.20">
    <property type="entry name" value="Pheromone/general odorant binding protein domain"/>
    <property type="match status" value="1"/>
</dbReference>
<gene>
    <name evidence="5" type="primary">OfurOBP2</name>
</gene>
<dbReference type="GO" id="GO:0005576">
    <property type="term" value="C:extracellular region"/>
    <property type="evidence" value="ECO:0007669"/>
    <property type="project" value="UniProtKB-SubCell"/>
</dbReference>
<evidence type="ECO:0000256" key="2">
    <source>
        <dbReference type="ARBA" id="ARBA00008098"/>
    </source>
</evidence>
<evidence type="ECO:0000256" key="3">
    <source>
        <dbReference type="ARBA" id="ARBA00022525"/>
    </source>
</evidence>
<accession>A0A1B4ZBK2</accession>
<evidence type="ECO:0000313" key="5">
    <source>
        <dbReference type="EMBL" id="BAV56789.1"/>
    </source>
</evidence>
<proteinExistence type="evidence at transcript level"/>
<sequence length="142" mass="16319">MTKGTDLFLLLLAFFISSSDAMTRQQLKNSGKMLRKNCLTKTGVAEDLISGIEKGKFIEDRNVMCYIACIYQMTQVVKNNKLNYEASIKQVDMMYPNDLKESVKKSIEKCKTVSDKYKDLCEASYWTAKCIYEDNPKDFIFA</sequence>
<dbReference type="AlphaFoldDB" id="A0A1B4ZBK2"/>
<dbReference type="GO" id="GO:0005549">
    <property type="term" value="F:odorant binding"/>
    <property type="evidence" value="ECO:0007669"/>
    <property type="project" value="InterPro"/>
</dbReference>
<protein>
    <submittedName>
        <fullName evidence="5">Odorant binding protein 2</fullName>
    </submittedName>
</protein>
<feature type="chain" id="PRO_5008573789" evidence="4">
    <location>
        <begin position="22"/>
        <end position="142"/>
    </location>
</feature>
<dbReference type="GO" id="GO:0042048">
    <property type="term" value="P:olfactory behavior"/>
    <property type="evidence" value="ECO:0007669"/>
    <property type="project" value="TreeGrafter"/>
</dbReference>
<dbReference type="SMART" id="SM00708">
    <property type="entry name" value="PhBP"/>
    <property type="match status" value="1"/>
</dbReference>
<comment type="subcellular location">
    <subcellularLocation>
        <location evidence="1">Secreted</location>
    </subcellularLocation>
</comment>
<feature type="signal peptide" evidence="4">
    <location>
        <begin position="1"/>
        <end position="21"/>
    </location>
</feature>
<name>A0A1B4ZBK2_OSTFU</name>
<keyword evidence="3" id="KW-0964">Secreted</keyword>
<dbReference type="Pfam" id="PF01395">
    <property type="entry name" value="PBP_GOBP"/>
    <property type="match status" value="1"/>
</dbReference>
<dbReference type="EMBL" id="LC027686">
    <property type="protein sequence ID" value="BAV56789.1"/>
    <property type="molecule type" value="mRNA"/>
</dbReference>
<dbReference type="FunFam" id="1.10.238.20:FF:000001">
    <property type="entry name" value="General odorant-binding protein lush"/>
    <property type="match status" value="1"/>
</dbReference>
<dbReference type="GO" id="GO:0035275">
    <property type="term" value="F:dibutyl phthalate binding"/>
    <property type="evidence" value="ECO:0007669"/>
    <property type="project" value="TreeGrafter"/>
</dbReference>